<reference evidence="1 2" key="1">
    <citation type="journal article" date="2019" name="Front. Microbiol.">
        <title>Ammonia Oxidation by the Arctic Terrestrial Thaumarchaeote Candidatus Nitrosocosmicus arcticus Is Stimulated by Increasing Temperatures.</title>
        <authorList>
            <person name="Alves R.J.E."/>
            <person name="Kerou M."/>
            <person name="Zappe A."/>
            <person name="Bittner R."/>
            <person name="Abby S.S."/>
            <person name="Schmidt H.A."/>
            <person name="Pfeifer K."/>
            <person name="Schleper C."/>
        </authorList>
    </citation>
    <scope>NUCLEOTIDE SEQUENCE [LARGE SCALE GENOMIC DNA]</scope>
    <source>
        <strain evidence="1 2">Kfb</strain>
    </source>
</reference>
<dbReference type="OrthoDB" id="11427at2157"/>
<gene>
    <name evidence="1" type="ORF">NARC_30138</name>
</gene>
<proteinExistence type="predicted"/>
<evidence type="ECO:0000313" key="2">
    <source>
        <dbReference type="Proteomes" id="UP000315289"/>
    </source>
</evidence>
<organism evidence="1 2">
    <name type="scientific">Candidatus Nitrosocosmicus arcticus</name>
    <dbReference type="NCBI Taxonomy" id="2035267"/>
    <lineage>
        <taxon>Archaea</taxon>
        <taxon>Nitrososphaerota</taxon>
        <taxon>Nitrososphaeria</taxon>
        <taxon>Nitrososphaerales</taxon>
        <taxon>Nitrososphaeraceae</taxon>
        <taxon>Candidatus Nitrosocosmicus</taxon>
    </lineage>
</organism>
<comment type="caution">
    <text evidence="1">The sequence shown here is derived from an EMBL/GenBank/DDBJ whole genome shotgun (WGS) entry which is preliminary data.</text>
</comment>
<protein>
    <submittedName>
        <fullName evidence="1">Uncharacterized protein</fullName>
    </submittedName>
</protein>
<evidence type="ECO:0000313" key="1">
    <source>
        <dbReference type="EMBL" id="TVP41424.1"/>
    </source>
</evidence>
<dbReference type="RefSeq" id="WP_144728883.1">
    <property type="nucleotide sequence ID" value="NZ_ML675579.1"/>
</dbReference>
<accession>A0A557SXU0</accession>
<sequence>MSTNNPTEIYSNTRGRKFLLNILRFDNGYFISISENESKLGSISVSLAVTNKSNTARVIQDKNDQLFIDTLSTRISLMKNGICIISMFTKNKLHLDDMKIINEKILSAIEEK</sequence>
<dbReference type="AlphaFoldDB" id="A0A557SXU0"/>
<keyword evidence="2" id="KW-1185">Reference proteome</keyword>
<name>A0A557SXU0_9ARCH</name>
<dbReference type="Proteomes" id="UP000315289">
    <property type="component" value="Unassembled WGS sequence"/>
</dbReference>
<dbReference type="EMBL" id="VOAH01000003">
    <property type="protein sequence ID" value="TVP41424.1"/>
    <property type="molecule type" value="Genomic_DNA"/>
</dbReference>